<accession>A0A328E064</accession>
<dbReference type="AlphaFoldDB" id="A0A328E064"/>
<dbReference type="Pfam" id="PF00249">
    <property type="entry name" value="Myb_DNA-binding"/>
    <property type="match status" value="1"/>
</dbReference>
<dbReference type="InterPro" id="IPR001789">
    <property type="entry name" value="Sig_transdc_resp-reg_receiver"/>
</dbReference>
<evidence type="ECO:0000256" key="2">
    <source>
        <dbReference type="ARBA" id="ARBA00023012"/>
    </source>
</evidence>
<dbReference type="SMART" id="SM00448">
    <property type="entry name" value="REC"/>
    <property type="match status" value="1"/>
</dbReference>
<comment type="subcellular location">
    <subcellularLocation>
        <location evidence="1">Nucleus</location>
    </subcellularLocation>
</comment>
<evidence type="ECO:0000259" key="7">
    <source>
        <dbReference type="PROSITE" id="PS50110"/>
    </source>
</evidence>
<name>A0A328E064_9ASTE</name>
<dbReference type="CDD" id="cd17584">
    <property type="entry name" value="REC_typeB_ARR-like"/>
    <property type="match status" value="1"/>
</dbReference>
<evidence type="ECO:0000256" key="1">
    <source>
        <dbReference type="ARBA" id="ARBA00004123"/>
    </source>
</evidence>
<dbReference type="PANTHER" id="PTHR43874:SF19">
    <property type="entry name" value="RESPONSE REGULATOR 23-RELATED"/>
    <property type="match status" value="1"/>
</dbReference>
<dbReference type="InterPro" id="IPR006447">
    <property type="entry name" value="Myb_dom_plants"/>
</dbReference>
<dbReference type="InterPro" id="IPR001005">
    <property type="entry name" value="SANT/Myb"/>
</dbReference>
<evidence type="ECO:0000313" key="9">
    <source>
        <dbReference type="Proteomes" id="UP000249390"/>
    </source>
</evidence>
<dbReference type="Gene3D" id="1.10.10.60">
    <property type="entry name" value="Homeodomain-like"/>
    <property type="match status" value="1"/>
</dbReference>
<proteinExistence type="predicted"/>
<keyword evidence="9" id="KW-1185">Reference proteome</keyword>
<dbReference type="PROSITE" id="PS50110">
    <property type="entry name" value="RESPONSE_REGULATORY"/>
    <property type="match status" value="1"/>
</dbReference>
<feature type="modified residue" description="4-aspartylphosphate" evidence="6">
    <location>
        <position position="58"/>
    </location>
</feature>
<evidence type="ECO:0000256" key="3">
    <source>
        <dbReference type="ARBA" id="ARBA00023015"/>
    </source>
</evidence>
<dbReference type="EMBL" id="NQVE01000050">
    <property type="protein sequence ID" value="RAL51385.1"/>
    <property type="molecule type" value="Genomic_DNA"/>
</dbReference>
<dbReference type="GO" id="GO:0010597">
    <property type="term" value="P:green leaf volatile biosynthetic process"/>
    <property type="evidence" value="ECO:0007669"/>
    <property type="project" value="UniProtKB-ARBA"/>
</dbReference>
<dbReference type="InterPro" id="IPR009057">
    <property type="entry name" value="Homeodomain-like_sf"/>
</dbReference>
<dbReference type="PANTHER" id="PTHR43874">
    <property type="entry name" value="TWO-COMPONENT RESPONSE REGULATOR"/>
    <property type="match status" value="1"/>
</dbReference>
<gene>
    <name evidence="8" type="ORF">DM860_010887</name>
</gene>
<dbReference type="Proteomes" id="UP000249390">
    <property type="component" value="Unassembled WGS sequence"/>
</dbReference>
<comment type="caution">
    <text evidence="8">The sequence shown here is derived from an EMBL/GenBank/DDBJ whole genome shotgun (WGS) entry which is preliminary data.</text>
</comment>
<dbReference type="GO" id="GO:0005634">
    <property type="term" value="C:nucleus"/>
    <property type="evidence" value="ECO:0007669"/>
    <property type="project" value="UniProtKB-SubCell"/>
</dbReference>
<dbReference type="GO" id="GO:0000976">
    <property type="term" value="F:transcription cis-regulatory region binding"/>
    <property type="evidence" value="ECO:0007669"/>
    <property type="project" value="UniProtKB-ARBA"/>
</dbReference>
<reference evidence="8 9" key="1">
    <citation type="submission" date="2018-06" db="EMBL/GenBank/DDBJ databases">
        <title>The Genome of Cuscuta australis (Dodder) Provides Insight into the Evolution of Plant Parasitism.</title>
        <authorList>
            <person name="Liu H."/>
        </authorList>
    </citation>
    <scope>NUCLEOTIDE SEQUENCE [LARGE SCALE GENOMIC DNA]</scope>
    <source>
        <strain evidence="9">cv. Yunnan</strain>
        <tissue evidence="8">Vines</tissue>
    </source>
</reference>
<dbReference type="SUPFAM" id="SSF52172">
    <property type="entry name" value="CheY-like"/>
    <property type="match status" value="1"/>
</dbReference>
<dbReference type="NCBIfam" id="TIGR01557">
    <property type="entry name" value="myb_SHAQKYF"/>
    <property type="match status" value="1"/>
</dbReference>
<keyword evidence="2" id="KW-0902">Two-component regulatory system</keyword>
<dbReference type="SUPFAM" id="SSF46689">
    <property type="entry name" value="Homeodomain-like"/>
    <property type="match status" value="1"/>
</dbReference>
<keyword evidence="3" id="KW-0805">Transcription regulation</keyword>
<dbReference type="InterPro" id="IPR011006">
    <property type="entry name" value="CheY-like_superfamily"/>
</dbReference>
<evidence type="ECO:0000256" key="4">
    <source>
        <dbReference type="ARBA" id="ARBA00023163"/>
    </source>
</evidence>
<keyword evidence="6" id="KW-0597">Phosphoprotein</keyword>
<evidence type="ECO:0000256" key="6">
    <source>
        <dbReference type="PROSITE-ProRule" id="PRU00169"/>
    </source>
</evidence>
<evidence type="ECO:0000313" key="8">
    <source>
        <dbReference type="EMBL" id="RAL51385.1"/>
    </source>
</evidence>
<feature type="domain" description="Response regulatory" evidence="7">
    <location>
        <begin position="6"/>
        <end position="123"/>
    </location>
</feature>
<dbReference type="Pfam" id="PF00072">
    <property type="entry name" value="Response_reg"/>
    <property type="match status" value="1"/>
</dbReference>
<protein>
    <recommendedName>
        <fullName evidence="7">Response regulatory domain-containing protein</fullName>
    </recommendedName>
</protein>
<dbReference type="Gene3D" id="3.40.50.2300">
    <property type="match status" value="1"/>
</dbReference>
<dbReference type="GO" id="GO:0009736">
    <property type="term" value="P:cytokinin-activated signaling pathway"/>
    <property type="evidence" value="ECO:0007669"/>
    <property type="project" value="InterPro"/>
</dbReference>
<sequence>MGRCLKVLLVDDDSTCLVIVGAMLRKLHFQVETVKSPQDALGTLRAKGGFGFDLVISDVHMPDINGFELQMIISNEFNLLPVVLMSGDNHEGVVRQGMQNGAISFIEKPVSANALTCLWRFLTSQRKGEMGCSTMEVPVEIISSPPAAAVPPGCPQGQYGRTAAGGRGGGSESGVTMKKKMVWTDPLHFKFLDAVNTLGIENAVPKNILKAMNVKGLTRENVASHLQKYRQFLRRNIQELQNGLLSGAGYQPRFAPKRVSRFAKLEQLFTHAQLEAASAAVSPSPAAGNTSCAAPPLSSHDESLFYRGWTRDPIAGNANSHYPSPETFFPNGSGEHESSSSCLGNFNVVPGNAEQSQNMAAAGCYYDSVLPENDDLLSGVLNFIGESEDVGDGEGYSSTCSYSTPPQYSVPQFGESDMMQEVSPQQDFPMDFTAAFGGWGGNYGTYAAAHNPTCEFSMQNMAAADNSSGGYQFNLYYPNNDQQVGNEEALLMEKYNNPPGEGVGFDHWYDYSQWLTQPFLQEEAIMEGERYESRQLLLQTSHQNFSHQHYYSKTSHQRDNVDDDFVQSIFAANPYGMGAAANAQGFFS</sequence>
<dbReference type="GO" id="GO:0000160">
    <property type="term" value="P:phosphorelay signal transduction system"/>
    <property type="evidence" value="ECO:0007669"/>
    <property type="project" value="UniProtKB-KW"/>
</dbReference>
<keyword evidence="4" id="KW-0804">Transcription</keyword>
<keyword evidence="5" id="KW-0539">Nucleus</keyword>
<dbReference type="InterPro" id="IPR045279">
    <property type="entry name" value="ARR-like"/>
</dbReference>
<evidence type="ECO:0000256" key="5">
    <source>
        <dbReference type="ARBA" id="ARBA00023242"/>
    </source>
</evidence>
<dbReference type="FunFam" id="1.10.10.60:FF:000007">
    <property type="entry name" value="Two-component response regulator"/>
    <property type="match status" value="1"/>
</dbReference>
<organism evidence="8 9">
    <name type="scientific">Cuscuta australis</name>
    <dbReference type="NCBI Taxonomy" id="267555"/>
    <lineage>
        <taxon>Eukaryota</taxon>
        <taxon>Viridiplantae</taxon>
        <taxon>Streptophyta</taxon>
        <taxon>Embryophyta</taxon>
        <taxon>Tracheophyta</taxon>
        <taxon>Spermatophyta</taxon>
        <taxon>Magnoliopsida</taxon>
        <taxon>eudicotyledons</taxon>
        <taxon>Gunneridae</taxon>
        <taxon>Pentapetalae</taxon>
        <taxon>asterids</taxon>
        <taxon>lamiids</taxon>
        <taxon>Solanales</taxon>
        <taxon>Convolvulaceae</taxon>
        <taxon>Cuscuteae</taxon>
        <taxon>Cuscuta</taxon>
        <taxon>Cuscuta subgen. Grammica</taxon>
        <taxon>Cuscuta sect. Cleistogrammica</taxon>
    </lineage>
</organism>